<dbReference type="Pfam" id="PF00580">
    <property type="entry name" value="UvrD-helicase"/>
    <property type="match status" value="1"/>
</dbReference>
<evidence type="ECO:0000256" key="14">
    <source>
        <dbReference type="ARBA" id="ARBA00048988"/>
    </source>
</evidence>
<evidence type="ECO:0000256" key="13">
    <source>
        <dbReference type="ARBA" id="ARBA00034923"/>
    </source>
</evidence>
<evidence type="ECO:0000256" key="15">
    <source>
        <dbReference type="PROSITE-ProRule" id="PRU00560"/>
    </source>
</evidence>
<comment type="catalytic activity">
    <reaction evidence="11">
        <text>Couples ATP hydrolysis with the unwinding of duplex DNA by translocating in the 3'-5' direction.</text>
        <dbReference type="EC" id="5.6.2.4"/>
    </reaction>
</comment>
<comment type="catalytic activity">
    <reaction evidence="14">
        <text>ATP + H2O = ADP + phosphate + H(+)</text>
        <dbReference type="Rhea" id="RHEA:13065"/>
        <dbReference type="ChEBI" id="CHEBI:15377"/>
        <dbReference type="ChEBI" id="CHEBI:15378"/>
        <dbReference type="ChEBI" id="CHEBI:30616"/>
        <dbReference type="ChEBI" id="CHEBI:43474"/>
        <dbReference type="ChEBI" id="CHEBI:456216"/>
        <dbReference type="EC" id="5.6.2.4"/>
    </reaction>
</comment>
<evidence type="ECO:0000256" key="16">
    <source>
        <dbReference type="SAM" id="MobiDB-lite"/>
    </source>
</evidence>
<feature type="domain" description="UvrD-like helicase ATP-binding" evidence="17">
    <location>
        <begin position="3"/>
        <end position="475"/>
    </location>
</feature>
<dbReference type="InterPro" id="IPR027417">
    <property type="entry name" value="P-loop_NTPase"/>
</dbReference>
<feature type="domain" description="UvrD-like helicase C-terminal" evidence="18">
    <location>
        <begin position="496"/>
        <end position="779"/>
    </location>
</feature>
<evidence type="ECO:0000256" key="10">
    <source>
        <dbReference type="ARBA" id="ARBA00023235"/>
    </source>
</evidence>
<dbReference type="Proteomes" id="UP000576152">
    <property type="component" value="Unassembled WGS sequence"/>
</dbReference>
<keyword evidence="7 15" id="KW-0067">ATP-binding</keyword>
<keyword evidence="20" id="KW-1185">Reference proteome</keyword>
<comment type="caution">
    <text evidence="19">The sequence shown here is derived from an EMBL/GenBank/DDBJ whole genome shotgun (WGS) entry which is preliminary data.</text>
</comment>
<dbReference type="Gene3D" id="1.10.486.10">
    <property type="entry name" value="PCRA, domain 4"/>
    <property type="match status" value="1"/>
</dbReference>
<evidence type="ECO:0000256" key="12">
    <source>
        <dbReference type="ARBA" id="ARBA00034808"/>
    </source>
</evidence>
<dbReference type="PROSITE" id="PS51198">
    <property type="entry name" value="UVRD_HELICASE_ATP_BIND"/>
    <property type="match status" value="1"/>
</dbReference>
<evidence type="ECO:0000256" key="4">
    <source>
        <dbReference type="ARBA" id="ARBA00022801"/>
    </source>
</evidence>
<evidence type="ECO:0000256" key="11">
    <source>
        <dbReference type="ARBA" id="ARBA00034617"/>
    </source>
</evidence>
<keyword evidence="3" id="KW-0227">DNA damage</keyword>
<dbReference type="RefSeq" id="WP_183470225.1">
    <property type="nucleotide sequence ID" value="NZ_JACIBX010000002.1"/>
</dbReference>
<evidence type="ECO:0000313" key="19">
    <source>
        <dbReference type="EMBL" id="MBB3711308.1"/>
    </source>
</evidence>
<keyword evidence="4 15" id="KW-0378">Hydrolase</keyword>
<dbReference type="GO" id="GO:0003678">
    <property type="term" value="F:DNA helicase activity"/>
    <property type="evidence" value="ECO:0007669"/>
    <property type="project" value="UniProtKB-EC"/>
</dbReference>
<keyword evidence="9" id="KW-0234">DNA repair</keyword>
<dbReference type="InterPro" id="IPR014016">
    <property type="entry name" value="UvrD-like_ATP-bd"/>
</dbReference>
<organism evidence="19 20">
    <name type="scientific">Limimaricola variabilis</name>
    <dbReference type="NCBI Taxonomy" id="1492771"/>
    <lineage>
        <taxon>Bacteria</taxon>
        <taxon>Pseudomonadati</taxon>
        <taxon>Pseudomonadota</taxon>
        <taxon>Alphaproteobacteria</taxon>
        <taxon>Rhodobacterales</taxon>
        <taxon>Paracoccaceae</taxon>
        <taxon>Limimaricola</taxon>
    </lineage>
</organism>
<sequence length="1123" mass="123619">MIRDEATERQVRAADPANSTWLSANAGSGKTRVLTDRVARLLLDGTDPQNILCLTYTKAAASEMQNRLFQRLGQWAMMEDRALREALERLGTPQAISLRAARTLFARAIETPGGLRIQTIHSFCAGLLRRFPLEAGVSPQFTEMEDRAAQLLRAEVVDVMAAGPERPLVDALAMLASEGDFDTLLREITARREAFLGASDPTALARHFDLPAGLTTERFHDVALEPEDFDTLGALRVLLRRGTSTDLKAADRLDKVDLKAAPDAALFDLLESLFLFGASAKTPYGAKIGKFPTKALRESEPALIERLDDLMARVEEGRQTRLALAAFDKTRTLDAFARVFVPAYERRKLLGGMLDFDDLIGRARKLLTDPAVAQWVLFRLDGGIDHILVDEAQDTSPAQWAVIERLAQEFAAGEGARAEHRRTIFVVGDKKQSIYSFQGADPEGFDEMQRHFAERLEAAGQGLNRLDLEYSFRSSEAVLRAVDATFVGPHREGLGQEVPHRAFKSAMPGRVDLWPPVEPPEKEEDDTPWTDPVDRPGATDPSVVLARRIADEIKRMKAEETIPVERGHSGVYDRRPVSEGDVLILVQRRSALFHEIIRACKAAGLDVAGADRLRIGGELAVKDIAAFLRFLALPEDDLSLACALRSPILGWSEADLYDLAQGRPGHLWPRLRDARERYPDTMAVIDDMRRQADFLRPYDLINRLLLRHDGRRKLLARLGAEAEDGIDALLSQALSYEQTQVPGLTGFLEWMETDELEIKRQAESAGDRLRVMSVHGAKGLEAPIVILPDTAKRRVDLRDKLYEAEGAQLWAVPVAESPEPLQALRAELVDAQERERRRLLYVAMTRAESWLICCAAGDVGEGGDSWHATMAEGLDRLGAEVAPMPGGEGRRYAHLDWACGELLAPRAPVAALPEAPSYPAVAMPESAPAILTPSDLGGAKVMPGETEPEQGEAARARGTLMHLLLEHLPALPEAHRAAQGRRLLDNAEETVECDDPEAILTDALGLVAAPGLDKVFAPDALAEAAITADLDALGGQRLHGAIDRLLIGEERVLAVDFKTNRLVPDHPEQVPEGILRQMGAYAAMLEALWPDRRVEVAVLWTHGARLMPLPRDLVMTALRRAAH</sequence>
<dbReference type="EMBL" id="JACIBX010000002">
    <property type="protein sequence ID" value="MBB3711308.1"/>
    <property type="molecule type" value="Genomic_DNA"/>
</dbReference>
<dbReference type="Pfam" id="PF13361">
    <property type="entry name" value="UvrD_C"/>
    <property type="match status" value="1"/>
</dbReference>
<dbReference type="Gene3D" id="3.90.320.10">
    <property type="match status" value="1"/>
</dbReference>
<dbReference type="InterPro" id="IPR011604">
    <property type="entry name" value="PDDEXK-like_dom_sf"/>
</dbReference>
<keyword evidence="1" id="KW-0540">Nuclease</keyword>
<dbReference type="InterPro" id="IPR011335">
    <property type="entry name" value="Restrct_endonuc-II-like"/>
</dbReference>
<dbReference type="InterPro" id="IPR000212">
    <property type="entry name" value="DNA_helicase_UvrD/REP"/>
</dbReference>
<evidence type="ECO:0000256" key="8">
    <source>
        <dbReference type="ARBA" id="ARBA00023125"/>
    </source>
</evidence>
<evidence type="ECO:0000313" key="20">
    <source>
        <dbReference type="Proteomes" id="UP000576152"/>
    </source>
</evidence>
<evidence type="ECO:0000256" key="7">
    <source>
        <dbReference type="ARBA" id="ARBA00022840"/>
    </source>
</evidence>
<keyword evidence="5 15" id="KW-0347">Helicase</keyword>
<keyword evidence="2 15" id="KW-0547">Nucleotide-binding</keyword>
<dbReference type="SUPFAM" id="SSF52540">
    <property type="entry name" value="P-loop containing nucleoside triphosphate hydrolases"/>
    <property type="match status" value="1"/>
</dbReference>
<dbReference type="EC" id="5.6.2.4" evidence="12"/>
<evidence type="ECO:0000256" key="9">
    <source>
        <dbReference type="ARBA" id="ARBA00023204"/>
    </source>
</evidence>
<keyword evidence="8" id="KW-0238">DNA-binding</keyword>
<feature type="binding site" evidence="15">
    <location>
        <begin position="24"/>
        <end position="31"/>
    </location>
    <ligand>
        <name>ATP</name>
        <dbReference type="ChEBI" id="CHEBI:30616"/>
    </ligand>
</feature>
<dbReference type="InterPro" id="IPR014151">
    <property type="entry name" value="DNA_helicase_AddA"/>
</dbReference>
<evidence type="ECO:0000256" key="6">
    <source>
        <dbReference type="ARBA" id="ARBA00022839"/>
    </source>
</evidence>
<dbReference type="NCBIfam" id="TIGR02784">
    <property type="entry name" value="addA_alphas"/>
    <property type="match status" value="1"/>
</dbReference>
<gene>
    <name evidence="19" type="ORF">FHS00_000870</name>
</gene>
<keyword evidence="6" id="KW-0269">Exonuclease</keyword>
<accession>A0ABR6HLJ6</accession>
<evidence type="ECO:0000256" key="1">
    <source>
        <dbReference type="ARBA" id="ARBA00022722"/>
    </source>
</evidence>
<dbReference type="Gene3D" id="3.40.50.300">
    <property type="entry name" value="P-loop containing nucleotide triphosphate hydrolases"/>
    <property type="match status" value="4"/>
</dbReference>
<evidence type="ECO:0000259" key="18">
    <source>
        <dbReference type="PROSITE" id="PS51217"/>
    </source>
</evidence>
<keyword evidence="10" id="KW-0413">Isomerase</keyword>
<dbReference type="Pfam" id="PF12705">
    <property type="entry name" value="PDDEXK_1"/>
    <property type="match status" value="1"/>
</dbReference>
<feature type="region of interest" description="Disordered" evidence="16">
    <location>
        <begin position="510"/>
        <end position="540"/>
    </location>
</feature>
<proteinExistence type="predicted"/>
<evidence type="ECO:0000259" key="17">
    <source>
        <dbReference type="PROSITE" id="PS51198"/>
    </source>
</evidence>
<name>A0ABR6HLJ6_9RHOB</name>
<reference evidence="19 20" key="1">
    <citation type="submission" date="2020-08" db="EMBL/GenBank/DDBJ databases">
        <title>Genomic Encyclopedia of Type Strains, Phase III (KMG-III): the genomes of soil and plant-associated and newly described type strains.</title>
        <authorList>
            <person name="Whitman W."/>
        </authorList>
    </citation>
    <scope>NUCLEOTIDE SEQUENCE [LARGE SCALE GENOMIC DNA]</scope>
    <source>
        <strain evidence="19 20">CECT 8572</strain>
    </source>
</reference>
<protein>
    <recommendedName>
        <fullName evidence="12">DNA 3'-5' helicase</fullName>
        <ecNumber evidence="12">5.6.2.4</ecNumber>
    </recommendedName>
    <alternativeName>
        <fullName evidence="13">DNA 3'-5' helicase II</fullName>
    </alternativeName>
</protein>
<evidence type="ECO:0000256" key="2">
    <source>
        <dbReference type="ARBA" id="ARBA00022741"/>
    </source>
</evidence>
<dbReference type="GO" id="GO:0016787">
    <property type="term" value="F:hydrolase activity"/>
    <property type="evidence" value="ECO:0007669"/>
    <property type="project" value="UniProtKB-KW"/>
</dbReference>
<dbReference type="InterPro" id="IPR014017">
    <property type="entry name" value="DNA_helicase_UvrD-like_C"/>
</dbReference>
<evidence type="ECO:0000256" key="5">
    <source>
        <dbReference type="ARBA" id="ARBA00022806"/>
    </source>
</evidence>
<dbReference type="PANTHER" id="PTHR11070:SF2">
    <property type="entry name" value="ATP-DEPENDENT DNA HELICASE SRS2"/>
    <property type="match status" value="1"/>
</dbReference>
<dbReference type="PANTHER" id="PTHR11070">
    <property type="entry name" value="UVRD / RECB / PCRA DNA HELICASE FAMILY MEMBER"/>
    <property type="match status" value="1"/>
</dbReference>
<dbReference type="PROSITE" id="PS51217">
    <property type="entry name" value="UVRD_HELICASE_CTER"/>
    <property type="match status" value="1"/>
</dbReference>
<evidence type="ECO:0000256" key="3">
    <source>
        <dbReference type="ARBA" id="ARBA00022763"/>
    </source>
</evidence>
<dbReference type="SUPFAM" id="SSF52980">
    <property type="entry name" value="Restriction endonuclease-like"/>
    <property type="match status" value="1"/>
</dbReference>
<dbReference type="InterPro" id="IPR038726">
    <property type="entry name" value="PDDEXK_AddAB-type"/>
</dbReference>